<feature type="compositionally biased region" description="Pro residues" evidence="1">
    <location>
        <begin position="50"/>
        <end position="65"/>
    </location>
</feature>
<evidence type="ECO:0000256" key="1">
    <source>
        <dbReference type="SAM" id="MobiDB-lite"/>
    </source>
</evidence>
<dbReference type="Proteomes" id="UP000887566">
    <property type="component" value="Unplaced"/>
</dbReference>
<feature type="region of interest" description="Disordered" evidence="1">
    <location>
        <begin position="1"/>
        <end position="65"/>
    </location>
</feature>
<dbReference type="WBParaSite" id="PSAMB.scaffold12021size2995.g34577.t1">
    <property type="protein sequence ID" value="PSAMB.scaffold12021size2995.g34577.t1"/>
    <property type="gene ID" value="PSAMB.scaffold12021size2995.g34577"/>
</dbReference>
<evidence type="ECO:0000313" key="2">
    <source>
        <dbReference type="Proteomes" id="UP000887566"/>
    </source>
</evidence>
<evidence type="ECO:0000313" key="3">
    <source>
        <dbReference type="WBParaSite" id="PSAMB.scaffold12021size2995.g34577.t1"/>
    </source>
</evidence>
<accession>A0A914USH6</accession>
<keyword evidence="2" id="KW-1185">Reference proteome</keyword>
<reference evidence="3" key="1">
    <citation type="submission" date="2022-11" db="UniProtKB">
        <authorList>
            <consortium name="WormBaseParasite"/>
        </authorList>
    </citation>
    <scope>IDENTIFICATION</scope>
</reference>
<dbReference type="AlphaFoldDB" id="A0A914USH6"/>
<name>A0A914USH6_9BILA</name>
<sequence length="117" mass="12265">MTHAAVLKRQGGCRLSDLDAEGSGGQSDVDDQGRSQSMFTIPPAGIDYNTPPPTPPPPFITPPPTFPQDVFLPALGSSNLIVGDSADSLILPWAEPETSAFQSSAANNIFGISNRVQ</sequence>
<organism evidence="2 3">
    <name type="scientific">Plectus sambesii</name>
    <dbReference type="NCBI Taxonomy" id="2011161"/>
    <lineage>
        <taxon>Eukaryota</taxon>
        <taxon>Metazoa</taxon>
        <taxon>Ecdysozoa</taxon>
        <taxon>Nematoda</taxon>
        <taxon>Chromadorea</taxon>
        <taxon>Plectida</taxon>
        <taxon>Plectina</taxon>
        <taxon>Plectoidea</taxon>
        <taxon>Plectidae</taxon>
        <taxon>Plectus</taxon>
    </lineage>
</organism>
<proteinExistence type="predicted"/>
<protein>
    <submittedName>
        <fullName evidence="3">Uncharacterized protein</fullName>
    </submittedName>
</protein>